<accession>A0A7Y0FLC8</accession>
<dbReference type="RefSeq" id="WP_169529961.1">
    <property type="nucleotide sequence ID" value="NZ_JABBGH010000001.1"/>
</dbReference>
<evidence type="ECO:0000313" key="1">
    <source>
        <dbReference type="EMBL" id="NML64677.1"/>
    </source>
</evidence>
<dbReference type="AlphaFoldDB" id="A0A7Y0FLC8"/>
<protein>
    <submittedName>
        <fullName evidence="1">Uncharacterized protein</fullName>
    </submittedName>
</protein>
<evidence type="ECO:0000313" key="2">
    <source>
        <dbReference type="Proteomes" id="UP000559626"/>
    </source>
</evidence>
<gene>
    <name evidence="1" type="ORF">HHL22_05610</name>
</gene>
<organism evidence="1 2">
    <name type="scientific">Hymenobacter polaris</name>
    <dbReference type="NCBI Taxonomy" id="2682546"/>
    <lineage>
        <taxon>Bacteria</taxon>
        <taxon>Pseudomonadati</taxon>
        <taxon>Bacteroidota</taxon>
        <taxon>Cytophagia</taxon>
        <taxon>Cytophagales</taxon>
        <taxon>Hymenobacteraceae</taxon>
        <taxon>Hymenobacter</taxon>
    </lineage>
</organism>
<keyword evidence="2" id="KW-1185">Reference proteome</keyword>
<name>A0A7Y0FLC8_9BACT</name>
<dbReference type="Proteomes" id="UP000559626">
    <property type="component" value="Unassembled WGS sequence"/>
</dbReference>
<dbReference type="EMBL" id="JABBGH010000001">
    <property type="protein sequence ID" value="NML64677.1"/>
    <property type="molecule type" value="Genomic_DNA"/>
</dbReference>
<sequence>MEYNNYETAINALLQANQGVLPKLDTYVCVALAGVVPSLPAHLTVAELLALALAEIGAEAALAEPVLATPVPARPKLKLPANLHYQGRPLVLTELLEWAVESVN</sequence>
<reference evidence="1 2" key="1">
    <citation type="submission" date="2020-04" db="EMBL/GenBank/DDBJ databases">
        <title>Hymenobacter polaris sp. nov., isolated from Arctic soil.</title>
        <authorList>
            <person name="Dahal R.H."/>
        </authorList>
    </citation>
    <scope>NUCLEOTIDE SEQUENCE [LARGE SCALE GENOMIC DNA]</scope>
    <source>
        <strain evidence="1 2">RP-2-7</strain>
    </source>
</reference>
<proteinExistence type="predicted"/>
<comment type="caution">
    <text evidence="1">The sequence shown here is derived from an EMBL/GenBank/DDBJ whole genome shotgun (WGS) entry which is preliminary data.</text>
</comment>